<feature type="domain" description="Flavodoxin-like" evidence="1">
    <location>
        <begin position="248"/>
        <end position="385"/>
    </location>
</feature>
<evidence type="ECO:0000313" key="2">
    <source>
        <dbReference type="EMBL" id="KUG15150.1"/>
    </source>
</evidence>
<dbReference type="InterPro" id="IPR045761">
    <property type="entry name" value="ODP_dom"/>
</dbReference>
<dbReference type="GO" id="GO:0009055">
    <property type="term" value="F:electron transfer activity"/>
    <property type="evidence" value="ECO:0007669"/>
    <property type="project" value="InterPro"/>
</dbReference>
<organism evidence="2">
    <name type="scientific">hydrocarbon metagenome</name>
    <dbReference type="NCBI Taxonomy" id="938273"/>
    <lineage>
        <taxon>unclassified sequences</taxon>
        <taxon>metagenomes</taxon>
        <taxon>ecological metagenomes</taxon>
    </lineage>
</organism>
<dbReference type="PIRSF" id="PIRSF005243">
    <property type="entry name" value="ROO"/>
    <property type="match status" value="1"/>
</dbReference>
<dbReference type="InterPro" id="IPR001279">
    <property type="entry name" value="Metallo-B-lactamas"/>
</dbReference>
<accession>A0A0W8F340</accession>
<dbReference type="GO" id="GO:0046872">
    <property type="term" value="F:metal ion binding"/>
    <property type="evidence" value="ECO:0007669"/>
    <property type="project" value="InterPro"/>
</dbReference>
<name>A0A0W8F340_9ZZZZ</name>
<dbReference type="PANTHER" id="PTHR43717:SF1">
    <property type="entry name" value="ANAEROBIC NITRIC OXIDE REDUCTASE FLAVORUBREDOXIN"/>
    <property type="match status" value="1"/>
</dbReference>
<dbReference type="CDD" id="cd07709">
    <property type="entry name" value="flavodiiron_proteins_MBL-fold"/>
    <property type="match status" value="1"/>
</dbReference>
<dbReference type="AlphaFoldDB" id="A0A0W8F340"/>
<dbReference type="Gene3D" id="3.40.50.360">
    <property type="match status" value="1"/>
</dbReference>
<dbReference type="Gene3D" id="3.60.15.10">
    <property type="entry name" value="Ribonuclease Z/Hydroxyacylglutathione hydrolase-like"/>
    <property type="match status" value="1"/>
</dbReference>
<proteinExistence type="predicted"/>
<sequence length="395" mass="43602">MTLREVLPDIHWVGAIDWDRRLFDALIPLPEGTSYNAYCVKGSEKTALIDTVDPSKEFEYVCNLVRLGVEKVDYIIVNHAEQDHSGSLPMAAELFPTAQIVTSEKCKDLIVHLLEIPPERCLVVKDNDTIPLGNRTLQFIMAPWVHWPETMLTYIPEDRILFSCDLFGSHIATSDLFASDPASLYRSAKRYYAEIMMPFRSQIKGHMERVAALDIAVIAPSHGPLYRPPDPILQAYADWVSDEVKNEVVIPYASMHGSTSRMVTHLAGALMEQNITVKPFNLAATDLGELAMALVDAATIVIGTPTLLFGPHPLVANAAYITNLVRPKTKFATVIGSYGWGGNTVEILKGMLPRLSVEILDPVYIKGAPDAASLRELEALADRIAAKHREAGLMG</sequence>
<reference evidence="2" key="1">
    <citation type="journal article" date="2015" name="Proc. Natl. Acad. Sci. U.S.A.">
        <title>Networks of energetic and metabolic interactions define dynamics in microbial communities.</title>
        <authorList>
            <person name="Embree M."/>
            <person name="Liu J.K."/>
            <person name="Al-Bassam M.M."/>
            <person name="Zengler K."/>
        </authorList>
    </citation>
    <scope>NUCLEOTIDE SEQUENCE</scope>
</reference>
<dbReference type="SUPFAM" id="SSF52218">
    <property type="entry name" value="Flavoproteins"/>
    <property type="match status" value="1"/>
</dbReference>
<dbReference type="InterPro" id="IPR036866">
    <property type="entry name" value="RibonucZ/Hydroxyglut_hydro"/>
</dbReference>
<dbReference type="InterPro" id="IPR016440">
    <property type="entry name" value="Rubredoxin-O_OxRdtase"/>
</dbReference>
<dbReference type="PROSITE" id="PS50902">
    <property type="entry name" value="FLAVODOXIN_LIKE"/>
    <property type="match status" value="1"/>
</dbReference>
<evidence type="ECO:0000259" key="1">
    <source>
        <dbReference type="PROSITE" id="PS50902"/>
    </source>
</evidence>
<dbReference type="SMART" id="SM00849">
    <property type="entry name" value="Lactamase_B"/>
    <property type="match status" value="1"/>
</dbReference>
<dbReference type="InterPro" id="IPR029039">
    <property type="entry name" value="Flavoprotein-like_sf"/>
</dbReference>
<dbReference type="InterPro" id="IPR008254">
    <property type="entry name" value="Flavodoxin/NO_synth"/>
</dbReference>
<dbReference type="SUPFAM" id="SSF56281">
    <property type="entry name" value="Metallo-hydrolase/oxidoreductase"/>
    <property type="match status" value="1"/>
</dbReference>
<dbReference type="Pfam" id="PF19583">
    <property type="entry name" value="ODP"/>
    <property type="match status" value="1"/>
</dbReference>
<dbReference type="GO" id="GO:0016491">
    <property type="term" value="F:oxidoreductase activity"/>
    <property type="evidence" value="ECO:0007669"/>
    <property type="project" value="InterPro"/>
</dbReference>
<dbReference type="EMBL" id="LNQE01001582">
    <property type="protein sequence ID" value="KUG15150.1"/>
    <property type="molecule type" value="Genomic_DNA"/>
</dbReference>
<dbReference type="GO" id="GO:0010181">
    <property type="term" value="F:FMN binding"/>
    <property type="evidence" value="ECO:0007669"/>
    <property type="project" value="InterPro"/>
</dbReference>
<gene>
    <name evidence="2" type="ORF">ASZ90_015200</name>
</gene>
<comment type="caution">
    <text evidence="2">The sequence shown here is derived from an EMBL/GenBank/DDBJ whole genome shotgun (WGS) entry which is preliminary data.</text>
</comment>
<dbReference type="PANTHER" id="PTHR43717">
    <property type="entry name" value="ANAEROBIC NITRIC OXIDE REDUCTASE FLAVORUBREDOXIN"/>
    <property type="match status" value="1"/>
</dbReference>
<protein>
    <submittedName>
        <fullName evidence="2">Flavodoxin</fullName>
    </submittedName>
</protein>